<protein>
    <submittedName>
        <fullName evidence="4">Neisseria meningitidis TspB protein</fullName>
    </submittedName>
</protein>
<evidence type="ECO:0000256" key="2">
    <source>
        <dbReference type="SAM" id="MobiDB-lite"/>
    </source>
</evidence>
<name>A0A238HHY8_9NEIS</name>
<keyword evidence="3" id="KW-0812">Transmembrane</keyword>
<dbReference type="EMBL" id="FXUV02000069">
    <property type="protein sequence ID" value="SNB83028.1"/>
    <property type="molecule type" value="Genomic_DNA"/>
</dbReference>
<evidence type="ECO:0000313" key="4">
    <source>
        <dbReference type="EMBL" id="SMQ13002.1"/>
    </source>
</evidence>
<dbReference type="EMBL" id="FXUV01000041">
    <property type="protein sequence ID" value="SMQ13002.1"/>
    <property type="molecule type" value="Genomic_DNA"/>
</dbReference>
<proteinExistence type="predicted"/>
<feature type="coiled-coil region" evidence="1">
    <location>
        <begin position="30"/>
        <end position="64"/>
    </location>
</feature>
<reference evidence="5 6" key="2">
    <citation type="submission" date="2017-06" db="EMBL/GenBank/DDBJ databases">
        <authorList>
            <person name="Kim H.J."/>
            <person name="Triplett B.A."/>
        </authorList>
    </citation>
    <scope>NUCLEOTIDE SEQUENCE [LARGE SCALE GENOMIC DNA]</scope>
    <source>
        <strain evidence="5">Kingella_eburonensis</strain>
    </source>
</reference>
<dbReference type="Pfam" id="PF05616">
    <property type="entry name" value="Neisseria_TspB"/>
    <property type="match status" value="1"/>
</dbReference>
<keyword evidence="1" id="KW-0175">Coiled coil</keyword>
<evidence type="ECO:0000256" key="1">
    <source>
        <dbReference type="SAM" id="Coils"/>
    </source>
</evidence>
<dbReference type="Proteomes" id="UP000215450">
    <property type="component" value="Unassembled WGS sequence"/>
</dbReference>
<organism evidence="4">
    <name type="scientific">Kingella negevensis</name>
    <dbReference type="NCBI Taxonomy" id="1522312"/>
    <lineage>
        <taxon>Bacteria</taxon>
        <taxon>Pseudomonadati</taxon>
        <taxon>Pseudomonadota</taxon>
        <taxon>Betaproteobacteria</taxon>
        <taxon>Neisseriales</taxon>
        <taxon>Neisseriaceae</taxon>
        <taxon>Kingella</taxon>
    </lineage>
</organism>
<evidence type="ECO:0000256" key="3">
    <source>
        <dbReference type="SAM" id="Phobius"/>
    </source>
</evidence>
<gene>
    <name evidence="4" type="ORF">KEBURONENSIS_00371</name>
    <name evidence="5" type="ORF">KEBURONENSIS_02054</name>
</gene>
<feature type="region of interest" description="Disordered" evidence="2">
    <location>
        <begin position="136"/>
        <end position="182"/>
    </location>
</feature>
<feature type="transmembrane region" description="Helical" evidence="3">
    <location>
        <begin position="278"/>
        <end position="298"/>
    </location>
</feature>
<dbReference type="STRING" id="1522312.GCA_900177895_00017"/>
<dbReference type="NCBIfam" id="NF041109">
    <property type="entry name" value="VF_TspB_C_term"/>
    <property type="match status" value="1"/>
</dbReference>
<keyword evidence="3" id="KW-1133">Transmembrane helix</keyword>
<accession>A0A238HHY8</accession>
<evidence type="ECO:0000313" key="5">
    <source>
        <dbReference type="EMBL" id="SNB83028.1"/>
    </source>
</evidence>
<dbReference type="InterPro" id="IPR008708">
    <property type="entry name" value="Neisseria_TspB"/>
</dbReference>
<reference evidence="4" key="1">
    <citation type="submission" date="2017-05" db="EMBL/GenBank/DDBJ databases">
        <authorList>
            <person name="Song R."/>
            <person name="Chenine A.L."/>
            <person name="Ruprecht R.M."/>
        </authorList>
    </citation>
    <scope>NUCLEOTIDE SEQUENCE</scope>
    <source>
        <strain evidence="4">Kingella_eburonensis</strain>
    </source>
</reference>
<keyword evidence="3" id="KW-0472">Membrane</keyword>
<dbReference type="AlphaFoldDB" id="A0A238HHY8"/>
<sequence length="300" mass="31827">MKKLKSIKDGLARDLVWCANVYQYGSDAHAECSENKRKLANDELEGLRKRIDKAKELKDKEFQELQKKLNVNVSVGTPNVNVTGGVVAAGVANGGNNQACKINGVWMPCSGVGTSNNPDLSGLGSAGVAGIAGTGSNSSAGSNTNVNNNTATNTNTNTNVSNSSASTNSSVHSTTSNSTVNNITNNYGIQQLPKTESMSDFCKAHPNSGSCVEWSDDGLKSASAASSTSLQSKVINIRPSGFFAGSIRYGCPKPEEVKMRVGNFSLAYDGLCEFARRISPFVIITFYILTAFSVLKFVRR</sequence>
<dbReference type="RefSeq" id="WP_095063059.1">
    <property type="nucleotide sequence ID" value="NZ_FXUV02000069.1"/>
</dbReference>
<evidence type="ECO:0000313" key="6">
    <source>
        <dbReference type="Proteomes" id="UP000215450"/>
    </source>
</evidence>
<keyword evidence="6" id="KW-1185">Reference proteome</keyword>